<evidence type="ECO:0000259" key="1">
    <source>
        <dbReference type="SMART" id="SM00507"/>
    </source>
</evidence>
<sequence length="366" mass="43272">MKIELKEILVRDLVEGYIDNQEDGVWGYGGKLNIRPAYQREFVYNDEKRNEVIQTIRKGFPLNIMYWFKNKDGNFELLDGQQRTISICRYVENDFSIKWDGYELSFHNLTDDRREKILNYKLMVYICEGIDEEVIDWFKIINIAGEVLTNQEILNAVHTGTWLTDAKRHFSKTNCAAYNLGKDYLKGSPIRQDFLETAIKWICDEKISIDKYMSLHQNDENAGELWQYFQNVISWINIIFNNYRKEMKGIEWGFLYNKYKYADLNAAKIEERVKVLMEDDDVSNKKGIYEYLLDGNEKHLNIRAFSDSMRRSAYERQNGVCPHYKKTFEIKDMEADHITPWSKGGKTVPENCQMLCKNCNRTKSGK</sequence>
<dbReference type="Gene3D" id="1.10.30.50">
    <property type="match status" value="1"/>
</dbReference>
<accession>A0ABU4WHB9</accession>
<dbReference type="PANTHER" id="PTHR39639:SF1">
    <property type="entry name" value="DUF262 DOMAIN-CONTAINING PROTEIN"/>
    <property type="match status" value="1"/>
</dbReference>
<dbReference type="RefSeq" id="WP_370397061.1">
    <property type="nucleotide sequence ID" value="NZ_JALBUT010000005.1"/>
</dbReference>
<dbReference type="InterPro" id="IPR004919">
    <property type="entry name" value="GmrSD_N"/>
</dbReference>
<evidence type="ECO:0000313" key="3">
    <source>
        <dbReference type="Proteomes" id="UP001275932"/>
    </source>
</evidence>
<dbReference type="InterPro" id="IPR003615">
    <property type="entry name" value="HNH_nuc"/>
</dbReference>
<dbReference type="SMART" id="SM00507">
    <property type="entry name" value="HNHc"/>
    <property type="match status" value="1"/>
</dbReference>
<evidence type="ECO:0000313" key="2">
    <source>
        <dbReference type="EMBL" id="MDX8415614.1"/>
    </source>
</evidence>
<protein>
    <submittedName>
        <fullName evidence="2">DUF262 domain-containing protein</fullName>
    </submittedName>
</protein>
<organism evidence="2 3">
    <name type="scientific">Intestinicryptomonas porci</name>
    <dbReference type="NCBI Taxonomy" id="2926320"/>
    <lineage>
        <taxon>Bacteria</taxon>
        <taxon>Pseudomonadati</taxon>
        <taxon>Verrucomicrobiota</taxon>
        <taxon>Opitutia</taxon>
        <taxon>Opitutales</taxon>
        <taxon>Intestinicryptomonaceae</taxon>
        <taxon>Intestinicryptomonas</taxon>
    </lineage>
</organism>
<name>A0ABU4WHB9_9BACT</name>
<dbReference type="Pfam" id="PF01844">
    <property type="entry name" value="HNH"/>
    <property type="match status" value="1"/>
</dbReference>
<dbReference type="PANTHER" id="PTHR39639">
    <property type="entry name" value="CHROMOSOME 16, WHOLE GENOME SHOTGUN SEQUENCE"/>
    <property type="match status" value="1"/>
</dbReference>
<dbReference type="Proteomes" id="UP001275932">
    <property type="component" value="Unassembled WGS sequence"/>
</dbReference>
<dbReference type="Pfam" id="PF03235">
    <property type="entry name" value="GmrSD_N"/>
    <property type="match status" value="1"/>
</dbReference>
<feature type="domain" description="HNH nuclease" evidence="1">
    <location>
        <begin position="308"/>
        <end position="361"/>
    </location>
</feature>
<keyword evidence="3" id="KW-1185">Reference proteome</keyword>
<reference evidence="2 3" key="1">
    <citation type="submission" date="2022-03" db="EMBL/GenBank/DDBJ databases">
        <title>Novel taxa within the pig intestine.</title>
        <authorList>
            <person name="Wylensek D."/>
            <person name="Bishof K."/>
            <person name="Afrizal A."/>
            <person name="Clavel T."/>
        </authorList>
    </citation>
    <scope>NUCLEOTIDE SEQUENCE [LARGE SCALE GENOMIC DNA]</scope>
    <source>
        <strain evidence="2 3">CLA-KB-P66</strain>
    </source>
</reference>
<gene>
    <name evidence="2" type="ORF">MOX91_05395</name>
</gene>
<proteinExistence type="predicted"/>
<dbReference type="EMBL" id="JALBUT010000005">
    <property type="protein sequence ID" value="MDX8415614.1"/>
    <property type="molecule type" value="Genomic_DNA"/>
</dbReference>
<dbReference type="CDD" id="cd00085">
    <property type="entry name" value="HNHc"/>
    <property type="match status" value="1"/>
</dbReference>
<dbReference type="InterPro" id="IPR002711">
    <property type="entry name" value="HNH"/>
</dbReference>
<comment type="caution">
    <text evidence="2">The sequence shown here is derived from an EMBL/GenBank/DDBJ whole genome shotgun (WGS) entry which is preliminary data.</text>
</comment>